<dbReference type="Pfam" id="PF08743">
    <property type="entry name" value="Nse4_C"/>
    <property type="match status" value="1"/>
</dbReference>
<dbReference type="GO" id="GO:0006310">
    <property type="term" value="P:DNA recombination"/>
    <property type="evidence" value="ECO:0007669"/>
    <property type="project" value="UniProtKB-UniRule"/>
</dbReference>
<evidence type="ECO:0000313" key="11">
    <source>
        <dbReference type="Proteomes" id="UP000717585"/>
    </source>
</evidence>
<accession>A0A8J6BXG9</accession>
<comment type="similarity">
    <text evidence="2 7">Belongs to the NSE4 family.</text>
</comment>
<name>A0A8J6BXG9_9EUKA</name>
<dbReference type="EMBL" id="JAHDYR010000025">
    <property type="protein sequence ID" value="KAG9393471.1"/>
    <property type="molecule type" value="Genomic_DNA"/>
</dbReference>
<evidence type="ECO:0000259" key="9">
    <source>
        <dbReference type="Pfam" id="PF08743"/>
    </source>
</evidence>
<feature type="region of interest" description="Disordered" evidence="8">
    <location>
        <begin position="1"/>
        <end position="22"/>
    </location>
</feature>
<dbReference type="OrthoDB" id="361242at2759"/>
<reference evidence="10" key="1">
    <citation type="submission" date="2021-05" db="EMBL/GenBank/DDBJ databases">
        <title>A free-living protist that lacks canonical eukaryotic 1 DNA replication and segregation systems.</title>
        <authorList>
            <person name="Salas-Leiva D.E."/>
            <person name="Tromer E.C."/>
            <person name="Curtis B.A."/>
            <person name="Jerlstrom-Hultqvist J."/>
            <person name="Kolisko M."/>
            <person name="Yi Z."/>
            <person name="Salas-Leiva J.S."/>
            <person name="Gallot-Lavallee L."/>
            <person name="Kops G.J.P.L."/>
            <person name="Archibald J.M."/>
            <person name="Simpson A.G.B."/>
            <person name="Roger A.J."/>
        </authorList>
    </citation>
    <scope>NUCLEOTIDE SEQUENCE</scope>
    <source>
        <strain evidence="10">BICM</strain>
    </source>
</reference>
<evidence type="ECO:0000256" key="1">
    <source>
        <dbReference type="ARBA" id="ARBA00004123"/>
    </source>
</evidence>
<dbReference type="GO" id="GO:0006281">
    <property type="term" value="P:DNA repair"/>
    <property type="evidence" value="ECO:0007669"/>
    <property type="project" value="UniProtKB-UniRule"/>
</dbReference>
<comment type="subcellular location">
    <subcellularLocation>
        <location evidence="1 7">Nucleus</location>
    </subcellularLocation>
</comment>
<evidence type="ECO:0000256" key="3">
    <source>
        <dbReference type="ARBA" id="ARBA00022763"/>
    </source>
</evidence>
<evidence type="ECO:0000256" key="7">
    <source>
        <dbReference type="RuleBase" id="RU365071"/>
    </source>
</evidence>
<keyword evidence="4 7" id="KW-0233">DNA recombination</keyword>
<feature type="compositionally biased region" description="Polar residues" evidence="8">
    <location>
        <begin position="1"/>
        <end position="19"/>
    </location>
</feature>
<gene>
    <name evidence="10" type="ORF">J8273_3611</name>
</gene>
<comment type="caution">
    <text evidence="10">The sequence shown here is derived from an EMBL/GenBank/DDBJ whole genome shotgun (WGS) entry which is preliminary data.</text>
</comment>
<dbReference type="InterPro" id="IPR014854">
    <property type="entry name" value="Nse4_C"/>
</dbReference>
<dbReference type="AlphaFoldDB" id="A0A8J6BXG9"/>
<sequence length="289" mass="32183">MTQVEYSSQLDYSNMNPNEARNDLIRRTNEVRKESEELRNDVEAAANTILPYSLPQVLKNIAVAGLIASDSDRGFTADLTKLARVSWVHFPPRPVSLLGEGLATTTVAADKPDTPAAPRNTSQKRKSADAQSRVHVNTVAVDSDNRRQEEVRQAAQTNQLTSLKKDYVPWDLAVVDPLSFSQTVENIFDVSHLVRKGLARIVVSDDRELIESVFREVGHPWRFDGQPVSLVKLKCVPGRPQAQARGRCIAPRHVSAKAIQKSIERFGITHCLSGHRVYDDLLKNLTATE</sequence>
<comment type="function">
    <text evidence="7">Component of the SMC5-SMC6 complex, that promotes sister chromatid alignment after DNA damage and facilitates double-stranded DNA breaks (DSBs) repair via homologous recombination between sister chromatids.</text>
</comment>
<dbReference type="PANTHER" id="PTHR16140">
    <property type="entry name" value="NON-STRUCTURAL MAINTENANCE OF CHROMOSOMES ELEMENT 4"/>
    <property type="match status" value="1"/>
</dbReference>
<evidence type="ECO:0000256" key="2">
    <source>
        <dbReference type="ARBA" id="ARBA00008997"/>
    </source>
</evidence>
<evidence type="ECO:0000256" key="5">
    <source>
        <dbReference type="ARBA" id="ARBA00023204"/>
    </source>
</evidence>
<dbReference type="Proteomes" id="UP000717585">
    <property type="component" value="Unassembled WGS sequence"/>
</dbReference>
<keyword evidence="3 7" id="KW-0227">DNA damage</keyword>
<feature type="domain" description="Non-structural maintenance of chromosome element 4 C-terminal" evidence="9">
    <location>
        <begin position="174"/>
        <end position="208"/>
    </location>
</feature>
<dbReference type="PANTHER" id="PTHR16140:SF0">
    <property type="entry name" value="NON-STRUCTURAL MAINTENANCE OF CHROMOSOMES ELEMENT 4"/>
    <property type="match status" value="1"/>
</dbReference>
<keyword evidence="6 7" id="KW-0539">Nucleus</keyword>
<dbReference type="GO" id="GO:0030915">
    <property type="term" value="C:Smc5-Smc6 complex"/>
    <property type="evidence" value="ECO:0007669"/>
    <property type="project" value="UniProtKB-UniRule"/>
</dbReference>
<protein>
    <recommendedName>
        <fullName evidence="7">Non-structural maintenance of chromosomes element 4</fullName>
    </recommendedName>
</protein>
<proteinExistence type="inferred from homology"/>
<keyword evidence="11" id="KW-1185">Reference proteome</keyword>
<dbReference type="InterPro" id="IPR027786">
    <property type="entry name" value="Nse4/EID"/>
</dbReference>
<feature type="region of interest" description="Disordered" evidence="8">
    <location>
        <begin position="109"/>
        <end position="134"/>
    </location>
</feature>
<organism evidence="10 11">
    <name type="scientific">Carpediemonas membranifera</name>
    <dbReference type="NCBI Taxonomy" id="201153"/>
    <lineage>
        <taxon>Eukaryota</taxon>
        <taxon>Metamonada</taxon>
        <taxon>Carpediemonas-like organisms</taxon>
        <taxon>Carpediemonas</taxon>
    </lineage>
</organism>
<comment type="subunit">
    <text evidence="7">Component of the SMC5-SMC6 complex.</text>
</comment>
<evidence type="ECO:0000256" key="6">
    <source>
        <dbReference type="ARBA" id="ARBA00023242"/>
    </source>
</evidence>
<evidence type="ECO:0000256" key="8">
    <source>
        <dbReference type="SAM" id="MobiDB-lite"/>
    </source>
</evidence>
<keyword evidence="5 7" id="KW-0234">DNA repair</keyword>
<evidence type="ECO:0000256" key="4">
    <source>
        <dbReference type="ARBA" id="ARBA00023172"/>
    </source>
</evidence>
<dbReference type="GO" id="GO:0005634">
    <property type="term" value="C:nucleus"/>
    <property type="evidence" value="ECO:0007669"/>
    <property type="project" value="UniProtKB-SubCell"/>
</dbReference>
<evidence type="ECO:0000313" key="10">
    <source>
        <dbReference type="EMBL" id="KAG9393471.1"/>
    </source>
</evidence>